<name>A0A6J2VDF1_CHACN</name>
<feature type="domain" description="MARVEL" evidence="18">
    <location>
        <begin position="60"/>
        <end position="275"/>
    </location>
</feature>
<feature type="transmembrane region" description="Helical" evidence="17">
    <location>
        <begin position="168"/>
        <end position="193"/>
    </location>
</feature>
<feature type="coiled-coil region" evidence="15">
    <location>
        <begin position="445"/>
        <end position="472"/>
    </location>
</feature>
<evidence type="ECO:0000256" key="1">
    <source>
        <dbReference type="ARBA" id="ARBA00009171"/>
    </source>
</evidence>
<feature type="domain" description="OCEL" evidence="19">
    <location>
        <begin position="416"/>
        <end position="524"/>
    </location>
</feature>
<keyword evidence="7 12" id="KW-0965">Cell junction</keyword>
<evidence type="ECO:0000256" key="15">
    <source>
        <dbReference type="SAM" id="Coils"/>
    </source>
</evidence>
<evidence type="ECO:0000256" key="2">
    <source>
        <dbReference type="ARBA" id="ARBA00016772"/>
    </source>
</evidence>
<dbReference type="PANTHER" id="PTHR23288:SF38">
    <property type="entry name" value="OCCLUDIN"/>
    <property type="match status" value="1"/>
</dbReference>
<protein>
    <recommendedName>
        <fullName evidence="2 12">Occludin</fullName>
    </recommendedName>
</protein>
<organism evidence="20 21">
    <name type="scientific">Chanos chanos</name>
    <name type="common">Milkfish</name>
    <name type="synonym">Mugil chanos</name>
    <dbReference type="NCBI Taxonomy" id="29144"/>
    <lineage>
        <taxon>Eukaryota</taxon>
        <taxon>Metazoa</taxon>
        <taxon>Chordata</taxon>
        <taxon>Craniata</taxon>
        <taxon>Vertebrata</taxon>
        <taxon>Euteleostomi</taxon>
        <taxon>Actinopterygii</taxon>
        <taxon>Neopterygii</taxon>
        <taxon>Teleostei</taxon>
        <taxon>Ostariophysi</taxon>
        <taxon>Gonorynchiformes</taxon>
        <taxon>Chanidae</taxon>
        <taxon>Chanos</taxon>
    </lineage>
</organism>
<feature type="transmembrane region" description="Helical" evidence="17">
    <location>
        <begin position="136"/>
        <end position="156"/>
    </location>
</feature>
<evidence type="ECO:0000313" key="21">
    <source>
        <dbReference type="RefSeq" id="XP_030629932.1"/>
    </source>
</evidence>
<dbReference type="PANTHER" id="PTHR23288">
    <property type="entry name" value="OCCLUDIN AND RNA POLYMERASE II ELONGATION FACTOR ELL"/>
    <property type="match status" value="1"/>
</dbReference>
<keyword evidence="9 15" id="KW-0175">Coiled coil</keyword>
<dbReference type="SUPFAM" id="SSF144292">
    <property type="entry name" value="occludin/ELL-like"/>
    <property type="match status" value="1"/>
</dbReference>
<keyword evidence="11 13" id="KW-1015">Disulfide bond</keyword>
<dbReference type="Pfam" id="PF07303">
    <property type="entry name" value="Occludin_ELL"/>
    <property type="match status" value="1"/>
</dbReference>
<evidence type="ECO:0000313" key="20">
    <source>
        <dbReference type="Proteomes" id="UP000504632"/>
    </source>
</evidence>
<dbReference type="PROSITE" id="PS51225">
    <property type="entry name" value="MARVEL"/>
    <property type="match status" value="1"/>
</dbReference>
<evidence type="ECO:0000256" key="10">
    <source>
        <dbReference type="ARBA" id="ARBA00023136"/>
    </source>
</evidence>
<dbReference type="InterPro" id="IPR031176">
    <property type="entry name" value="ELL/occludin"/>
</dbReference>
<feature type="compositionally biased region" description="Low complexity" evidence="16">
    <location>
        <begin position="370"/>
        <end position="384"/>
    </location>
</feature>
<keyword evidence="10 12" id="KW-0472">Membrane</keyword>
<dbReference type="GeneID" id="115811733"/>
<evidence type="ECO:0000256" key="5">
    <source>
        <dbReference type="ARBA" id="ARBA00022553"/>
    </source>
</evidence>
<feature type="transmembrane region" description="Helical" evidence="17">
    <location>
        <begin position="70"/>
        <end position="89"/>
    </location>
</feature>
<dbReference type="PROSITE" id="PS51980">
    <property type="entry name" value="OCEL"/>
    <property type="match status" value="1"/>
</dbReference>
<feature type="compositionally biased region" description="Polar residues" evidence="16">
    <location>
        <begin position="395"/>
        <end position="408"/>
    </location>
</feature>
<reference evidence="21" key="1">
    <citation type="submission" date="2025-08" db="UniProtKB">
        <authorList>
            <consortium name="RefSeq"/>
        </authorList>
    </citation>
    <scope>IDENTIFICATION</scope>
</reference>
<comment type="subcellular location">
    <subcellularLocation>
        <location evidence="12">Cell membrane</location>
        <topology evidence="12">Multi-pass membrane protein</topology>
    </subcellularLocation>
    <subcellularLocation>
        <location evidence="12">Cell junction</location>
        <location evidence="12">Tight junction</location>
    </subcellularLocation>
</comment>
<dbReference type="Gene3D" id="6.10.140.340">
    <property type="match status" value="1"/>
</dbReference>
<comment type="similarity">
    <text evidence="1 12 14">Belongs to the ELL/occludin family.</text>
</comment>
<keyword evidence="8 17" id="KW-1133">Transmembrane helix</keyword>
<dbReference type="InterPro" id="IPR002958">
    <property type="entry name" value="Occludin"/>
</dbReference>
<dbReference type="GO" id="GO:0005923">
    <property type="term" value="C:bicellular tight junction"/>
    <property type="evidence" value="ECO:0007669"/>
    <property type="project" value="UniProtKB-SubCell"/>
</dbReference>
<evidence type="ECO:0000256" key="14">
    <source>
        <dbReference type="PROSITE-ProRule" id="PRU01324"/>
    </source>
</evidence>
<evidence type="ECO:0000256" key="7">
    <source>
        <dbReference type="ARBA" id="ARBA00022949"/>
    </source>
</evidence>
<keyword evidence="3 12" id="KW-0796">Tight junction</keyword>
<feature type="region of interest" description="Disordered" evidence="16">
    <location>
        <begin position="352"/>
        <end position="408"/>
    </location>
</feature>
<dbReference type="OrthoDB" id="6284217at2759"/>
<dbReference type="PIRSF" id="PIRSF005993">
    <property type="entry name" value="Occludin"/>
    <property type="match status" value="1"/>
</dbReference>
<dbReference type="InParanoid" id="A0A6J2VDF1"/>
<evidence type="ECO:0000256" key="12">
    <source>
        <dbReference type="PIRNR" id="PIRNR005993"/>
    </source>
</evidence>
<keyword evidence="4" id="KW-1003">Cell membrane</keyword>
<evidence type="ECO:0000256" key="4">
    <source>
        <dbReference type="ARBA" id="ARBA00022475"/>
    </source>
</evidence>
<evidence type="ECO:0000256" key="3">
    <source>
        <dbReference type="ARBA" id="ARBA00022427"/>
    </source>
</evidence>
<dbReference type="GO" id="GO:0070830">
    <property type="term" value="P:bicellular tight junction assembly"/>
    <property type="evidence" value="ECO:0007669"/>
    <property type="project" value="InterPro"/>
</dbReference>
<evidence type="ECO:0000259" key="19">
    <source>
        <dbReference type="PROSITE" id="PS51980"/>
    </source>
</evidence>
<dbReference type="RefSeq" id="XP_030629932.1">
    <property type="nucleotide sequence ID" value="XM_030774072.1"/>
</dbReference>
<evidence type="ECO:0000256" key="6">
    <source>
        <dbReference type="ARBA" id="ARBA00022692"/>
    </source>
</evidence>
<evidence type="ECO:0000256" key="17">
    <source>
        <dbReference type="SAM" id="Phobius"/>
    </source>
</evidence>
<dbReference type="GO" id="GO:0000987">
    <property type="term" value="F:cis-regulatory region sequence-specific DNA binding"/>
    <property type="evidence" value="ECO:0007669"/>
    <property type="project" value="TreeGrafter"/>
</dbReference>
<feature type="transmembrane region" description="Helical" evidence="17">
    <location>
        <begin position="250"/>
        <end position="271"/>
    </location>
</feature>
<dbReference type="GO" id="GO:0005886">
    <property type="term" value="C:plasma membrane"/>
    <property type="evidence" value="ECO:0007669"/>
    <property type="project" value="UniProtKB-SubCell"/>
</dbReference>
<evidence type="ECO:0000256" key="11">
    <source>
        <dbReference type="ARBA" id="ARBA00023157"/>
    </source>
</evidence>
<gene>
    <name evidence="21" type="primary">zgc:154006</name>
</gene>
<proteinExistence type="inferred from homology"/>
<dbReference type="GO" id="GO:0008023">
    <property type="term" value="C:transcription elongation factor complex"/>
    <property type="evidence" value="ECO:0007669"/>
    <property type="project" value="TreeGrafter"/>
</dbReference>
<dbReference type="AlphaFoldDB" id="A0A6J2VDF1"/>
<accession>A0A6J2VDF1</accession>
<dbReference type="InterPro" id="IPR008253">
    <property type="entry name" value="Marvel"/>
</dbReference>
<keyword evidence="5" id="KW-0597">Phosphoprotein</keyword>
<comment type="function">
    <text evidence="12">May play a role in the formation and regulation of the tight junction (TJ) paracellular permeability barrier.</text>
</comment>
<evidence type="ECO:0000256" key="8">
    <source>
        <dbReference type="ARBA" id="ARBA00022989"/>
    </source>
</evidence>
<dbReference type="GO" id="GO:0032968">
    <property type="term" value="P:positive regulation of transcription elongation by RNA polymerase II"/>
    <property type="evidence" value="ECO:0007669"/>
    <property type="project" value="TreeGrafter"/>
</dbReference>
<keyword evidence="6 12" id="KW-0812">Transmembrane</keyword>
<sequence>MYEPRHYDRPPTYSAHYTAPSNVYPSRSYYSQRSEYGPSSPVPQDFYTNGTPQNFYRLLSPPGIVKSMEGLVVLLCFVIFACVASTLVWDMHGFDANISGYLSASGSFGAGVGSGYYGGSYGYQTSYMTPYSAKSAMISMAAINFIISLGFLVASFSKARGLRGRRFYLTVLVADIILSILQGIIDIIFVIGVNPMAQSSQSMLYNPILMMCQTYQGTTISGGVGTGFPGAYPMFTQYLYHYCYMDPEEAVALVCGIFVVIALAVAAYFSYKTRSKIWRHGKHNIYWEEPPLLNSSRSQDLQDWTSNLRSTHMTSTLVLSEKAAPDLRGENSVLSYPVGTVSVVSRGTYNEYRENVKRGPPEPLYRDNSDSSSIVEEIEVQSASLEQEKNRGQVEESQYETGYTTGAETSAELDIDKLEDLYPEITSDAQRHEYKRDFDLSLSEYKQLCAEMDDINDQMNKLSRELDTLEEGSMKFQAVADEYNRLKDIKQTPDYKTKKLQCKEIRQKLFHIKRLVKSYDRGYS</sequence>
<dbReference type="GO" id="GO:0042795">
    <property type="term" value="P:snRNA transcription by RNA polymerase II"/>
    <property type="evidence" value="ECO:0007669"/>
    <property type="project" value="TreeGrafter"/>
</dbReference>
<evidence type="ECO:0000256" key="9">
    <source>
        <dbReference type="ARBA" id="ARBA00023054"/>
    </source>
</evidence>
<feature type="compositionally biased region" description="Basic and acidic residues" evidence="16">
    <location>
        <begin position="352"/>
        <end position="369"/>
    </location>
</feature>
<dbReference type="InterPro" id="IPR010844">
    <property type="entry name" value="Occludin_ELL"/>
</dbReference>
<evidence type="ECO:0000256" key="13">
    <source>
        <dbReference type="PIRSR" id="PIRSR005993-1"/>
    </source>
</evidence>
<dbReference type="FunCoup" id="A0A6J2VDF1">
    <property type="interactions" value="215"/>
</dbReference>
<feature type="disulfide bond" evidence="13">
    <location>
        <begin position="212"/>
        <end position="243"/>
    </location>
</feature>
<evidence type="ECO:0000256" key="16">
    <source>
        <dbReference type="SAM" id="MobiDB-lite"/>
    </source>
</evidence>
<keyword evidence="20" id="KW-1185">Reference proteome</keyword>
<dbReference type="Proteomes" id="UP000504632">
    <property type="component" value="Chromosome 5"/>
</dbReference>
<evidence type="ECO:0000259" key="18">
    <source>
        <dbReference type="PROSITE" id="PS51225"/>
    </source>
</evidence>